<proteinExistence type="predicted"/>
<feature type="transmembrane region" description="Helical" evidence="1">
    <location>
        <begin position="305"/>
        <end position="334"/>
    </location>
</feature>
<feature type="transmembrane region" description="Helical" evidence="1">
    <location>
        <begin position="571"/>
        <end position="591"/>
    </location>
</feature>
<evidence type="ECO:0000313" key="3">
    <source>
        <dbReference type="Proteomes" id="UP000824093"/>
    </source>
</evidence>
<feature type="transmembrane region" description="Helical" evidence="1">
    <location>
        <begin position="248"/>
        <end position="269"/>
    </location>
</feature>
<dbReference type="AlphaFoldDB" id="A0A9D1M1U6"/>
<feature type="transmembrane region" description="Helical" evidence="1">
    <location>
        <begin position="219"/>
        <end position="241"/>
    </location>
</feature>
<sequence>MNENKKKIISVILALFTTICMNINLNKDLTFLQSFSGNDIFMIVIFILYCILFYKILDIKEKRLRICTSILAIIFAGFSVVGTSINMYLNLDGIVSSKIAFVKAILKFFGYSLTYYAILLFVYTKVFPVLKRKEDKKYRWFTNNKRSFFLVAIIIFIAYIPYFLTEYPGVFTADSVRELSDATYGMGNLINHHPVFHVFIISICSHIVKLFHGTETEVIALYSVLQMIATACTFSFMIYYMARKNVNIYLRIITFLLCAFYPPFAVYSVTMWKDIPFALSLVFFTICFIELATNSKNFFKSKFRITAMLISTILVILFRNNGIYVVLLTLPFMFFIIKEYRKQIAIFAVTVVAFYIMLKGPIFKLFNITDGPIKEMLSVPLQQIARTVRDNEESLTQEEKDLIYKFLPVDNLGQRYNPLISDSVKENLDNDAFQNNKMEFIKLWFNLLVKHPRSYVESFLVGSFGYWYPETTNWVTVNWDDYPILDYLDYKKDPIVELGVVKGLEEFANTRNIPVISMVLFSIGFNFWMILIITMYCIYKKQYRYMVTLVPIIILWLTNLASPVWCEYRYIYGMFTTMPIFLFLVTSLLNSEPKFKERRKK</sequence>
<feature type="transmembrane region" description="Helical" evidence="1">
    <location>
        <begin position="40"/>
        <end position="57"/>
    </location>
</feature>
<protein>
    <submittedName>
        <fullName evidence="2">Uncharacterized protein</fullName>
    </submittedName>
</protein>
<gene>
    <name evidence="2" type="ORF">IAB70_05250</name>
</gene>
<dbReference type="Proteomes" id="UP000824093">
    <property type="component" value="Unassembled WGS sequence"/>
</dbReference>
<reference evidence="2" key="2">
    <citation type="journal article" date="2021" name="PeerJ">
        <title>Extensive microbial diversity within the chicken gut microbiome revealed by metagenomics and culture.</title>
        <authorList>
            <person name="Gilroy R."/>
            <person name="Ravi A."/>
            <person name="Getino M."/>
            <person name="Pursley I."/>
            <person name="Horton D.L."/>
            <person name="Alikhan N.F."/>
            <person name="Baker D."/>
            <person name="Gharbi K."/>
            <person name="Hall N."/>
            <person name="Watson M."/>
            <person name="Adriaenssens E.M."/>
            <person name="Foster-Nyarko E."/>
            <person name="Jarju S."/>
            <person name="Secka A."/>
            <person name="Antonio M."/>
            <person name="Oren A."/>
            <person name="Chaudhuri R.R."/>
            <person name="La Ragione R."/>
            <person name="Hildebrand F."/>
            <person name="Pallen M.J."/>
        </authorList>
    </citation>
    <scope>NUCLEOTIDE SEQUENCE</scope>
    <source>
        <strain evidence="2">CHK195-15760</strain>
    </source>
</reference>
<name>A0A9D1M1U6_9FIRM</name>
<reference evidence="2" key="1">
    <citation type="submission" date="2020-10" db="EMBL/GenBank/DDBJ databases">
        <authorList>
            <person name="Gilroy R."/>
        </authorList>
    </citation>
    <scope>NUCLEOTIDE SEQUENCE</scope>
    <source>
        <strain evidence="2">CHK195-15760</strain>
    </source>
</reference>
<accession>A0A9D1M1U6</accession>
<keyword evidence="1" id="KW-0472">Membrane</keyword>
<keyword evidence="1" id="KW-1133">Transmembrane helix</keyword>
<feature type="transmembrane region" description="Helical" evidence="1">
    <location>
        <begin position="515"/>
        <end position="538"/>
    </location>
</feature>
<feature type="transmembrane region" description="Helical" evidence="1">
    <location>
        <begin position="7"/>
        <end position="25"/>
    </location>
</feature>
<evidence type="ECO:0000313" key="2">
    <source>
        <dbReference type="EMBL" id="HIU52007.1"/>
    </source>
</evidence>
<feature type="transmembrane region" description="Helical" evidence="1">
    <location>
        <begin position="545"/>
        <end position="565"/>
    </location>
</feature>
<feature type="transmembrane region" description="Helical" evidence="1">
    <location>
        <begin position="275"/>
        <end position="293"/>
    </location>
</feature>
<feature type="transmembrane region" description="Helical" evidence="1">
    <location>
        <begin position="147"/>
        <end position="164"/>
    </location>
</feature>
<dbReference type="InterPro" id="IPR046062">
    <property type="entry name" value="DUF6020"/>
</dbReference>
<feature type="transmembrane region" description="Helical" evidence="1">
    <location>
        <begin position="108"/>
        <end position="126"/>
    </location>
</feature>
<keyword evidence="1" id="KW-0812">Transmembrane</keyword>
<comment type="caution">
    <text evidence="2">The sequence shown here is derived from an EMBL/GenBank/DDBJ whole genome shotgun (WGS) entry which is preliminary data.</text>
</comment>
<dbReference type="EMBL" id="DVNH01000039">
    <property type="protein sequence ID" value="HIU52007.1"/>
    <property type="molecule type" value="Genomic_DNA"/>
</dbReference>
<evidence type="ECO:0000256" key="1">
    <source>
        <dbReference type="SAM" id="Phobius"/>
    </source>
</evidence>
<feature type="transmembrane region" description="Helical" evidence="1">
    <location>
        <begin position="69"/>
        <end position="88"/>
    </location>
</feature>
<organism evidence="2 3">
    <name type="scientific">Candidatus Merdicola faecigallinarum</name>
    <dbReference type="NCBI Taxonomy" id="2840862"/>
    <lineage>
        <taxon>Bacteria</taxon>
        <taxon>Bacillati</taxon>
        <taxon>Bacillota</taxon>
        <taxon>Clostridia</taxon>
        <taxon>Candidatus Merdicola</taxon>
    </lineage>
</organism>
<feature type="transmembrane region" description="Helical" evidence="1">
    <location>
        <begin position="340"/>
        <end position="358"/>
    </location>
</feature>
<dbReference type="Pfam" id="PF19484">
    <property type="entry name" value="DUF6020"/>
    <property type="match status" value="1"/>
</dbReference>